<organism evidence="2 3">
    <name type="scientific">Pseudonocardia thermophila</name>
    <dbReference type="NCBI Taxonomy" id="1848"/>
    <lineage>
        <taxon>Bacteria</taxon>
        <taxon>Bacillati</taxon>
        <taxon>Actinomycetota</taxon>
        <taxon>Actinomycetes</taxon>
        <taxon>Pseudonocardiales</taxon>
        <taxon>Pseudonocardiaceae</taxon>
        <taxon>Pseudonocardia</taxon>
    </lineage>
</organism>
<dbReference type="STRING" id="1848.SAMN05443637_11189"/>
<dbReference type="EMBL" id="FRAP01000011">
    <property type="protein sequence ID" value="SHK74259.1"/>
    <property type="molecule type" value="Genomic_DNA"/>
</dbReference>
<evidence type="ECO:0000313" key="3">
    <source>
        <dbReference type="Proteomes" id="UP000184363"/>
    </source>
</evidence>
<dbReference type="Gene3D" id="3.10.450.50">
    <property type="match status" value="1"/>
</dbReference>
<gene>
    <name evidence="2" type="ORF">SAMN05443637_11189</name>
</gene>
<accession>A0A1M6UYC0</accession>
<evidence type="ECO:0000259" key="1">
    <source>
        <dbReference type="Pfam" id="PF13577"/>
    </source>
</evidence>
<dbReference type="RefSeq" id="WP_073457806.1">
    <property type="nucleotide sequence ID" value="NZ_FRAP01000011.1"/>
</dbReference>
<protein>
    <submittedName>
        <fullName evidence="2">SnoaL-like domain-containing protein</fullName>
    </submittedName>
</protein>
<proteinExistence type="predicted"/>
<dbReference type="SUPFAM" id="SSF54427">
    <property type="entry name" value="NTF2-like"/>
    <property type="match status" value="1"/>
</dbReference>
<dbReference type="InterPro" id="IPR037401">
    <property type="entry name" value="SnoaL-like"/>
</dbReference>
<name>A0A1M6UYC0_PSETH</name>
<dbReference type="InterPro" id="IPR032710">
    <property type="entry name" value="NTF2-like_dom_sf"/>
</dbReference>
<dbReference type="AlphaFoldDB" id="A0A1M6UYC0"/>
<sequence length="176" mass="19787">MTDRDPELQRLLDIEAIRTLVVRFVQLGDQNDHHGWIDECLHDDVEWAVRHIDDDARVTAGVDVLHGKEAVREVVTTVGYRGIEPGLWHGSHIVSPPVVTVDGDTAHAVTDAVWLWHVPSDGPRGELTVGALTYDVPDYRIISVVQWRDELVRTPAGWRIKVHRPARLGTAPRRSP</sequence>
<feature type="domain" description="SnoaL-like" evidence="1">
    <location>
        <begin position="9"/>
        <end position="161"/>
    </location>
</feature>
<keyword evidence="3" id="KW-1185">Reference proteome</keyword>
<dbReference type="Pfam" id="PF13577">
    <property type="entry name" value="SnoaL_4"/>
    <property type="match status" value="1"/>
</dbReference>
<dbReference type="OrthoDB" id="1492465at2"/>
<evidence type="ECO:0000313" key="2">
    <source>
        <dbReference type="EMBL" id="SHK74259.1"/>
    </source>
</evidence>
<dbReference type="Proteomes" id="UP000184363">
    <property type="component" value="Unassembled WGS sequence"/>
</dbReference>
<reference evidence="2 3" key="1">
    <citation type="submission" date="2016-11" db="EMBL/GenBank/DDBJ databases">
        <authorList>
            <person name="Jaros S."/>
            <person name="Januszkiewicz K."/>
            <person name="Wedrychowicz H."/>
        </authorList>
    </citation>
    <scope>NUCLEOTIDE SEQUENCE [LARGE SCALE GENOMIC DNA]</scope>
    <source>
        <strain evidence="2 3">DSM 43832</strain>
    </source>
</reference>